<accession>D1CEW5</accession>
<name>D1CEW5_THET1</name>
<evidence type="ECO:0000313" key="1">
    <source>
        <dbReference type="EMBL" id="ACZ41471.1"/>
    </source>
</evidence>
<dbReference type="AlphaFoldDB" id="D1CEW5"/>
<dbReference type="HOGENOM" id="CLU_019327_1_1_0"/>
<dbReference type="PANTHER" id="PTHR10668">
    <property type="entry name" value="PHYTOENE DEHYDROGENASE"/>
    <property type="match status" value="1"/>
</dbReference>
<dbReference type="SUPFAM" id="SSF51905">
    <property type="entry name" value="FAD/NAD(P)-binding domain"/>
    <property type="match status" value="1"/>
</dbReference>
<proteinExistence type="predicted"/>
<dbReference type="PANTHER" id="PTHR10668:SF105">
    <property type="entry name" value="DEHYDROGENASE-RELATED"/>
    <property type="match status" value="1"/>
</dbReference>
<dbReference type="eggNOG" id="COG1233">
    <property type="taxonomic scope" value="Bacteria"/>
</dbReference>
<dbReference type="EMBL" id="CP001825">
    <property type="protein sequence ID" value="ACZ41471.1"/>
    <property type="molecule type" value="Genomic_DNA"/>
</dbReference>
<gene>
    <name evidence="1" type="ordered locus">Tter_0553</name>
</gene>
<dbReference type="Gene3D" id="3.50.50.60">
    <property type="entry name" value="FAD/NAD(P)-binding domain"/>
    <property type="match status" value="1"/>
</dbReference>
<protein>
    <submittedName>
        <fullName evidence="1">FAD dependent oxidoreductase</fullName>
    </submittedName>
</protein>
<dbReference type="KEGG" id="ttr:Tter_0553"/>
<organism evidence="1 2">
    <name type="scientific">Thermobaculum terrenum (strain ATCC BAA-798 / CCMEE 7001 / YNP1)</name>
    <dbReference type="NCBI Taxonomy" id="525904"/>
    <lineage>
        <taxon>Bacteria</taxon>
        <taxon>Bacillati</taxon>
        <taxon>Chloroflexota</taxon>
        <taxon>Chloroflexia</taxon>
        <taxon>Candidatus Thermobaculales</taxon>
        <taxon>Candidatus Thermobaculaceae</taxon>
        <taxon>Thermobaculum</taxon>
    </lineage>
</organism>
<dbReference type="Proteomes" id="UP000000323">
    <property type="component" value="Chromosome 1"/>
</dbReference>
<reference evidence="2" key="1">
    <citation type="journal article" date="2010" name="Stand. Genomic Sci.">
        <title>Complete genome sequence of 'Thermobaculum terrenum' type strain (YNP1).</title>
        <authorList>
            <person name="Kiss H."/>
            <person name="Cleland D."/>
            <person name="Lapidus A."/>
            <person name="Lucas S."/>
            <person name="Glavina Del Rio T."/>
            <person name="Nolan M."/>
            <person name="Tice H."/>
            <person name="Han C."/>
            <person name="Goodwin L."/>
            <person name="Pitluck S."/>
            <person name="Liolios K."/>
            <person name="Ivanova N."/>
            <person name="Mavromatis K."/>
            <person name="Ovchinnikova G."/>
            <person name="Pati A."/>
            <person name="Chen A."/>
            <person name="Palaniappan K."/>
            <person name="Land M."/>
            <person name="Hauser L."/>
            <person name="Chang Y."/>
            <person name="Jeffries C."/>
            <person name="Lu M."/>
            <person name="Brettin T."/>
            <person name="Detter J."/>
            <person name="Goker M."/>
            <person name="Tindall B."/>
            <person name="Beck B."/>
            <person name="McDermott T."/>
            <person name="Woyke T."/>
            <person name="Bristow J."/>
            <person name="Eisen J."/>
            <person name="Markowitz V."/>
            <person name="Hugenholtz P."/>
            <person name="Kyrpides N."/>
            <person name="Klenk H."/>
            <person name="Cheng J."/>
        </authorList>
    </citation>
    <scope>NUCLEOTIDE SEQUENCE [LARGE SCALE GENOMIC DNA]</scope>
    <source>
        <strain evidence="2">ATCC BAA-798 / YNP1</strain>
    </source>
</reference>
<keyword evidence="2" id="KW-1185">Reference proteome</keyword>
<dbReference type="RefSeq" id="WP_012874506.1">
    <property type="nucleotide sequence ID" value="NC_013525.1"/>
</dbReference>
<dbReference type="InterPro" id="IPR036188">
    <property type="entry name" value="FAD/NAD-bd_sf"/>
</dbReference>
<sequence>MVGSGPNGLAAAITLARRGLRVLLLEASDHLGGAAASLQLTLPGFTHDLGAAVLPLAFTSPFFLEMPLRDLGVEWVYPDVPLAHPLGPREVLLLHESIQETAIQFGDDGARYSRLISPLVSEWPGLARDLLAPAIKIPRTLSYIRFGVHALLPFSVLADALFSTSHARTLLAGVAAHWAMPLTRPLTSVPILLLCTLAHITRWPMARGGTGRLIEAMAAYFRDLGGVVQLSAPVHSLSDIPPAKAVLFDLAPRQVVDILGDRLPSGYRRACARYRHGPGVLKLDWALSAPIPWISEACRSAGTVHLGGTFEEIADTERSVWEGHVPSRPFVILNQPSVFDPGRCPGGYHTAWAYCHVPVSITNKEVEYLANRIESAIEELAPGFRDTILARSVLAPTDLEYLDSNLVAGDLTGGVLDLWQVLARPVLSHVPYKIPVSGMYICSSSTPPGPGVHGMCGYWAARSALRYTFHME</sequence>
<dbReference type="STRING" id="525904.Tter_0553"/>
<evidence type="ECO:0000313" key="2">
    <source>
        <dbReference type="Proteomes" id="UP000000323"/>
    </source>
</evidence>
<dbReference type="Pfam" id="PF13450">
    <property type="entry name" value="NAD_binding_8"/>
    <property type="match status" value="1"/>
</dbReference>